<accession>A0A0C2Z3M3</accession>
<dbReference type="AlphaFoldDB" id="A0A0C2Z3M3"/>
<protein>
    <submittedName>
        <fullName evidence="2">Uncharacterized protein</fullName>
    </submittedName>
</protein>
<feature type="compositionally biased region" description="Low complexity" evidence="1">
    <location>
        <begin position="161"/>
        <end position="181"/>
    </location>
</feature>
<feature type="region of interest" description="Disordered" evidence="1">
    <location>
        <begin position="154"/>
        <end position="205"/>
    </location>
</feature>
<proteinExistence type="predicted"/>
<evidence type="ECO:0000313" key="3">
    <source>
        <dbReference type="Proteomes" id="UP000053989"/>
    </source>
</evidence>
<dbReference type="Proteomes" id="UP000053989">
    <property type="component" value="Unassembled WGS sequence"/>
</dbReference>
<dbReference type="HOGENOM" id="CLU_1338209_0_0_1"/>
<evidence type="ECO:0000256" key="1">
    <source>
        <dbReference type="SAM" id="MobiDB-lite"/>
    </source>
</evidence>
<gene>
    <name evidence="2" type="ORF">SCLCIDRAFT_1146635</name>
</gene>
<name>A0A0C2Z3M3_9AGAM</name>
<evidence type="ECO:0000313" key="2">
    <source>
        <dbReference type="EMBL" id="KIM56518.1"/>
    </source>
</evidence>
<feature type="compositionally biased region" description="Basic and acidic residues" evidence="1">
    <location>
        <begin position="183"/>
        <end position="205"/>
    </location>
</feature>
<sequence length="205" mass="22781">MLTRSTPDLAFINSDPRNPIRVYVERTAGSAKTSPSRGSTPHEDAPHVFQTGFKVALGRVNRSCMGIVGGREGRAGREPGWGQCAHFDRGTGVDWREIGNEMSAHTRQRRGVGVHCRFWTQHGLVTLVFILDIIIDDLAALLASSYREKKAVQKDFDPRLSDSWSSSQSPPSSTSSPTSNPMRRAERAESARDEAEARRQFFTDH</sequence>
<dbReference type="EMBL" id="KN822115">
    <property type="protein sequence ID" value="KIM56518.1"/>
    <property type="molecule type" value="Genomic_DNA"/>
</dbReference>
<dbReference type="InParanoid" id="A0A0C2Z3M3"/>
<keyword evidence="3" id="KW-1185">Reference proteome</keyword>
<reference evidence="3" key="2">
    <citation type="submission" date="2015-01" db="EMBL/GenBank/DDBJ databases">
        <title>Evolutionary Origins and Diversification of the Mycorrhizal Mutualists.</title>
        <authorList>
            <consortium name="DOE Joint Genome Institute"/>
            <consortium name="Mycorrhizal Genomics Consortium"/>
            <person name="Kohler A."/>
            <person name="Kuo A."/>
            <person name="Nagy L.G."/>
            <person name="Floudas D."/>
            <person name="Copeland A."/>
            <person name="Barry K.W."/>
            <person name="Cichocki N."/>
            <person name="Veneault-Fourrey C."/>
            <person name="LaButti K."/>
            <person name="Lindquist E.A."/>
            <person name="Lipzen A."/>
            <person name="Lundell T."/>
            <person name="Morin E."/>
            <person name="Murat C."/>
            <person name="Riley R."/>
            <person name="Ohm R."/>
            <person name="Sun H."/>
            <person name="Tunlid A."/>
            <person name="Henrissat B."/>
            <person name="Grigoriev I.V."/>
            <person name="Hibbett D.S."/>
            <person name="Martin F."/>
        </authorList>
    </citation>
    <scope>NUCLEOTIDE SEQUENCE [LARGE SCALE GENOMIC DNA]</scope>
    <source>
        <strain evidence="3">Foug A</strain>
    </source>
</reference>
<reference evidence="2 3" key="1">
    <citation type="submission" date="2014-04" db="EMBL/GenBank/DDBJ databases">
        <authorList>
            <consortium name="DOE Joint Genome Institute"/>
            <person name="Kuo A."/>
            <person name="Kohler A."/>
            <person name="Nagy L.G."/>
            <person name="Floudas D."/>
            <person name="Copeland A."/>
            <person name="Barry K.W."/>
            <person name="Cichocki N."/>
            <person name="Veneault-Fourrey C."/>
            <person name="LaButti K."/>
            <person name="Lindquist E.A."/>
            <person name="Lipzen A."/>
            <person name="Lundell T."/>
            <person name="Morin E."/>
            <person name="Murat C."/>
            <person name="Sun H."/>
            <person name="Tunlid A."/>
            <person name="Henrissat B."/>
            <person name="Grigoriev I.V."/>
            <person name="Hibbett D.S."/>
            <person name="Martin F."/>
            <person name="Nordberg H.P."/>
            <person name="Cantor M.N."/>
            <person name="Hua S.X."/>
        </authorList>
    </citation>
    <scope>NUCLEOTIDE SEQUENCE [LARGE SCALE GENOMIC DNA]</scope>
    <source>
        <strain evidence="2 3">Foug A</strain>
    </source>
</reference>
<organism evidence="2 3">
    <name type="scientific">Scleroderma citrinum Foug A</name>
    <dbReference type="NCBI Taxonomy" id="1036808"/>
    <lineage>
        <taxon>Eukaryota</taxon>
        <taxon>Fungi</taxon>
        <taxon>Dikarya</taxon>
        <taxon>Basidiomycota</taxon>
        <taxon>Agaricomycotina</taxon>
        <taxon>Agaricomycetes</taxon>
        <taxon>Agaricomycetidae</taxon>
        <taxon>Boletales</taxon>
        <taxon>Sclerodermatineae</taxon>
        <taxon>Sclerodermataceae</taxon>
        <taxon>Scleroderma</taxon>
    </lineage>
</organism>